<keyword evidence="4" id="KW-1185">Reference proteome</keyword>
<proteinExistence type="predicted"/>
<evidence type="ECO:0000256" key="1">
    <source>
        <dbReference type="ARBA" id="ARBA00023117"/>
    </source>
</evidence>
<feature type="compositionally biased region" description="Basic and acidic residues" evidence="2">
    <location>
        <begin position="107"/>
        <end position="118"/>
    </location>
</feature>
<feature type="region of interest" description="Disordered" evidence="2">
    <location>
        <begin position="101"/>
        <end position="121"/>
    </location>
</feature>
<dbReference type="Proteomes" id="UP000001542">
    <property type="component" value="Unassembled WGS sequence"/>
</dbReference>
<dbReference type="InParanoid" id="A2F8W0"/>
<reference evidence="3" key="1">
    <citation type="submission" date="2006-10" db="EMBL/GenBank/DDBJ databases">
        <authorList>
            <person name="Amadeo P."/>
            <person name="Zhao Q."/>
            <person name="Wortman J."/>
            <person name="Fraser-Liggett C."/>
            <person name="Carlton J."/>
        </authorList>
    </citation>
    <scope>NUCLEOTIDE SEQUENCE</scope>
    <source>
        <strain evidence="3">G3</strain>
    </source>
</reference>
<sequence>MFWDYDPDLVNPNIEHPINFDLISSKLFTNTYTNISTFISDIATCIENGRIGYPEGSIRHAAAVQLQNYFEGILNAVNPLGGPIAMPLQYFTKEYNEKCRPPVPDITQKKPKTEKEPGSDIFTIESDPNDLSILYRDIKLLTSSSLVFELAAFARKLQPDIIVIGNEVTINITLLREENRPSMRKFVTYLLKKAATGDIDAYSRPFGRKISPIHIYERGFPSASQSTIVSTK</sequence>
<dbReference type="EMBL" id="DS113667">
    <property type="protein sequence ID" value="EAX98642.1"/>
    <property type="molecule type" value="Genomic_DNA"/>
</dbReference>
<evidence type="ECO:0000313" key="3">
    <source>
        <dbReference type="EMBL" id="EAX98642.1"/>
    </source>
</evidence>
<dbReference type="CDD" id="cd04369">
    <property type="entry name" value="Bromodomain"/>
    <property type="match status" value="1"/>
</dbReference>
<organism evidence="3 4">
    <name type="scientific">Trichomonas vaginalis (strain ATCC PRA-98 / G3)</name>
    <dbReference type="NCBI Taxonomy" id="412133"/>
    <lineage>
        <taxon>Eukaryota</taxon>
        <taxon>Metamonada</taxon>
        <taxon>Parabasalia</taxon>
        <taxon>Trichomonadida</taxon>
        <taxon>Trichomonadidae</taxon>
        <taxon>Trichomonas</taxon>
    </lineage>
</organism>
<dbReference type="SUPFAM" id="SSF47370">
    <property type="entry name" value="Bromodomain"/>
    <property type="match status" value="1"/>
</dbReference>
<keyword evidence="1" id="KW-0103">Bromodomain</keyword>
<evidence type="ECO:0008006" key="5">
    <source>
        <dbReference type="Google" id="ProtNLM"/>
    </source>
</evidence>
<protein>
    <recommendedName>
        <fullName evidence="5">Bromo domain-containing protein</fullName>
    </recommendedName>
</protein>
<accession>A2F8W0</accession>
<gene>
    <name evidence="3" type="ORF">TVAG_403240</name>
</gene>
<dbReference type="Gene3D" id="1.20.920.10">
    <property type="entry name" value="Bromodomain-like"/>
    <property type="match status" value="1"/>
</dbReference>
<evidence type="ECO:0000313" key="4">
    <source>
        <dbReference type="Proteomes" id="UP000001542"/>
    </source>
</evidence>
<name>A2F8W0_TRIV3</name>
<dbReference type="OrthoDB" id="10262321at2759"/>
<dbReference type="RefSeq" id="XP_001311572.1">
    <property type="nucleotide sequence ID" value="XM_001311571.1"/>
</dbReference>
<dbReference type="VEuPathDB" id="TrichDB:TVAG_403240"/>
<reference evidence="3" key="2">
    <citation type="journal article" date="2007" name="Science">
        <title>Draft genome sequence of the sexually transmitted pathogen Trichomonas vaginalis.</title>
        <authorList>
            <person name="Carlton J.M."/>
            <person name="Hirt R.P."/>
            <person name="Silva J.C."/>
            <person name="Delcher A.L."/>
            <person name="Schatz M."/>
            <person name="Zhao Q."/>
            <person name="Wortman J.R."/>
            <person name="Bidwell S.L."/>
            <person name="Alsmark U.C.M."/>
            <person name="Besteiro S."/>
            <person name="Sicheritz-Ponten T."/>
            <person name="Noel C.J."/>
            <person name="Dacks J.B."/>
            <person name="Foster P.G."/>
            <person name="Simillion C."/>
            <person name="Van de Peer Y."/>
            <person name="Miranda-Saavedra D."/>
            <person name="Barton G.J."/>
            <person name="Westrop G.D."/>
            <person name="Mueller S."/>
            <person name="Dessi D."/>
            <person name="Fiori P.L."/>
            <person name="Ren Q."/>
            <person name="Paulsen I."/>
            <person name="Zhang H."/>
            <person name="Bastida-Corcuera F.D."/>
            <person name="Simoes-Barbosa A."/>
            <person name="Brown M.T."/>
            <person name="Hayes R.D."/>
            <person name="Mukherjee M."/>
            <person name="Okumura C.Y."/>
            <person name="Schneider R."/>
            <person name="Smith A.J."/>
            <person name="Vanacova S."/>
            <person name="Villalvazo M."/>
            <person name="Haas B.J."/>
            <person name="Pertea M."/>
            <person name="Feldblyum T.V."/>
            <person name="Utterback T.R."/>
            <person name="Shu C.L."/>
            <person name="Osoegawa K."/>
            <person name="de Jong P.J."/>
            <person name="Hrdy I."/>
            <person name="Horvathova L."/>
            <person name="Zubacova Z."/>
            <person name="Dolezal P."/>
            <person name="Malik S.B."/>
            <person name="Logsdon J.M. Jr."/>
            <person name="Henze K."/>
            <person name="Gupta A."/>
            <person name="Wang C.C."/>
            <person name="Dunne R.L."/>
            <person name="Upcroft J.A."/>
            <person name="Upcroft P."/>
            <person name="White O."/>
            <person name="Salzberg S.L."/>
            <person name="Tang P."/>
            <person name="Chiu C.-H."/>
            <person name="Lee Y.-S."/>
            <person name="Embley T.M."/>
            <person name="Coombs G.H."/>
            <person name="Mottram J.C."/>
            <person name="Tachezy J."/>
            <person name="Fraser-Liggett C.M."/>
            <person name="Johnson P.J."/>
        </authorList>
    </citation>
    <scope>NUCLEOTIDE SEQUENCE [LARGE SCALE GENOMIC DNA]</scope>
    <source>
        <strain evidence="3">G3</strain>
    </source>
</reference>
<dbReference type="VEuPathDB" id="TrichDB:TVAGG3_0689220"/>
<dbReference type="KEGG" id="tva:4756442"/>
<dbReference type="InterPro" id="IPR036427">
    <property type="entry name" value="Bromodomain-like_sf"/>
</dbReference>
<dbReference type="AlphaFoldDB" id="A2F8W0"/>
<evidence type="ECO:0000256" key="2">
    <source>
        <dbReference type="SAM" id="MobiDB-lite"/>
    </source>
</evidence>